<dbReference type="Proteomes" id="UP001302806">
    <property type="component" value="Chromosome"/>
</dbReference>
<evidence type="ECO:0000313" key="6">
    <source>
        <dbReference type="Proteomes" id="UP001303407"/>
    </source>
</evidence>
<keyword evidence="6" id="KW-1185">Reference proteome</keyword>
<dbReference type="InterPro" id="IPR052341">
    <property type="entry name" value="LOG_family_nucleotidases"/>
</dbReference>
<keyword evidence="2" id="KW-0203">Cytokinin biosynthesis</keyword>
<accession>A0ABY9Y2U7</accession>
<dbReference type="InterPro" id="IPR005269">
    <property type="entry name" value="LOG"/>
</dbReference>
<dbReference type="EC" id="3.2.2.n1" evidence="2"/>
<evidence type="ECO:0000313" key="4">
    <source>
        <dbReference type="EMBL" id="WNH12420.1"/>
    </source>
</evidence>
<dbReference type="PANTHER" id="PTHR43393:SF3">
    <property type="entry name" value="LYSINE DECARBOXYLASE-LIKE PROTEIN"/>
    <property type="match status" value="1"/>
</dbReference>
<dbReference type="NCBIfam" id="TIGR00730">
    <property type="entry name" value="Rossman fold protein, TIGR00730 family"/>
    <property type="match status" value="1"/>
</dbReference>
<comment type="similarity">
    <text evidence="2">Belongs to the LOG family.</text>
</comment>
<dbReference type="InterPro" id="IPR031100">
    <property type="entry name" value="LOG_fam"/>
</dbReference>
<evidence type="ECO:0000313" key="3">
    <source>
        <dbReference type="EMBL" id="WNH10439.1"/>
    </source>
</evidence>
<reference evidence="5 6" key="1">
    <citation type="submission" date="2023-09" db="EMBL/GenBank/DDBJ databases">
        <title>Thalassobella suaedae gen. nov., sp. nov., a marine bacterium of the family Flavobacteriaceae isolated from a halophyte Suaeda japonica.</title>
        <authorList>
            <person name="Lee S.Y."/>
            <person name="Hwang C.Y."/>
        </authorList>
    </citation>
    <scope>NUCLEOTIDE SEQUENCE [LARGE SCALE GENOMIC DNA]</scope>
    <source>
        <strain evidence="4 6">HL-DH10</strain>
        <strain evidence="3 5">HL-DH14</strain>
    </source>
</reference>
<evidence type="ECO:0000256" key="1">
    <source>
        <dbReference type="ARBA" id="ARBA00000274"/>
    </source>
</evidence>
<evidence type="ECO:0000313" key="5">
    <source>
        <dbReference type="Proteomes" id="UP001302806"/>
    </source>
</evidence>
<comment type="catalytic activity">
    <reaction evidence="1">
        <text>AMP + H2O = D-ribose 5-phosphate + adenine</text>
        <dbReference type="Rhea" id="RHEA:20129"/>
        <dbReference type="ChEBI" id="CHEBI:15377"/>
        <dbReference type="ChEBI" id="CHEBI:16708"/>
        <dbReference type="ChEBI" id="CHEBI:78346"/>
        <dbReference type="ChEBI" id="CHEBI:456215"/>
        <dbReference type="EC" id="3.2.2.4"/>
    </reaction>
</comment>
<keyword evidence="2" id="KW-0378">Hydrolase</keyword>
<sequence length="229" mass="25565">MVTEHHPKGWNEIKTNDSWAIFKIMGEFVNGFERMSKIGPCISIFGSARTKPENKYYKLAESIAKNIVESGYGVITGGGPGIMEAGNKGAHLGGGTSVGLNIDLPFEQHDNPYIDSDKSLDFDYFFVRKVMFVKYSQGFVVMPGGFGTLDELFEAITLIQTHKIEKFPIILVGTDFWTGLMDWVKSTLLEKFSNISAKDLDLIHLVDTEDEVINILDAFYKDSSLSPNF</sequence>
<evidence type="ECO:0000256" key="2">
    <source>
        <dbReference type="RuleBase" id="RU363015"/>
    </source>
</evidence>
<dbReference type="SUPFAM" id="SSF102405">
    <property type="entry name" value="MCP/YpsA-like"/>
    <property type="match status" value="1"/>
</dbReference>
<organism evidence="4 6">
    <name type="scientific">Thalassobellus suaedae</name>
    <dbReference type="NCBI Taxonomy" id="3074124"/>
    <lineage>
        <taxon>Bacteria</taxon>
        <taxon>Pseudomonadati</taxon>
        <taxon>Bacteroidota</taxon>
        <taxon>Flavobacteriia</taxon>
        <taxon>Flavobacteriales</taxon>
        <taxon>Flavobacteriaceae</taxon>
        <taxon>Thalassobellus</taxon>
    </lineage>
</organism>
<gene>
    <name evidence="4" type="ORF">RHP49_16215</name>
    <name evidence="3" type="ORF">RHP51_07210</name>
</gene>
<protein>
    <recommendedName>
        <fullName evidence="2">Cytokinin riboside 5'-monophosphate phosphoribohydrolase</fullName>
        <ecNumber evidence="2">3.2.2.n1</ecNumber>
    </recommendedName>
</protein>
<name>A0ABY9Y2U7_9FLAO</name>
<dbReference type="Pfam" id="PF03641">
    <property type="entry name" value="Lysine_decarbox"/>
    <property type="match status" value="1"/>
</dbReference>
<dbReference type="PANTHER" id="PTHR43393">
    <property type="entry name" value="CYTOKININ RIBOSIDE 5'-MONOPHOSPHATE PHOSPHORIBOHYDROLASE"/>
    <property type="match status" value="1"/>
</dbReference>
<proteinExistence type="inferred from homology"/>
<dbReference type="RefSeq" id="WP_415862402.1">
    <property type="nucleotide sequence ID" value="NZ_CP134536.1"/>
</dbReference>
<dbReference type="EMBL" id="CP134536">
    <property type="protein sequence ID" value="WNH12420.1"/>
    <property type="molecule type" value="Genomic_DNA"/>
</dbReference>
<dbReference type="EMBL" id="CP134537">
    <property type="protein sequence ID" value="WNH10439.1"/>
    <property type="molecule type" value="Genomic_DNA"/>
</dbReference>
<dbReference type="Gene3D" id="3.40.50.450">
    <property type="match status" value="1"/>
</dbReference>
<dbReference type="Proteomes" id="UP001303407">
    <property type="component" value="Chromosome"/>
</dbReference>